<evidence type="ECO:0000256" key="2">
    <source>
        <dbReference type="ARBA" id="ARBA00023015"/>
    </source>
</evidence>
<dbReference type="NCBIfam" id="TIGR02983">
    <property type="entry name" value="SigE-fam_strep"/>
    <property type="match status" value="1"/>
</dbReference>
<dbReference type="SUPFAM" id="SSF88946">
    <property type="entry name" value="Sigma2 domain of RNA polymerase sigma factors"/>
    <property type="match status" value="1"/>
</dbReference>
<organism evidence="8 9">
    <name type="scientific">Tenggerimyces flavus</name>
    <dbReference type="NCBI Taxonomy" id="1708749"/>
    <lineage>
        <taxon>Bacteria</taxon>
        <taxon>Bacillati</taxon>
        <taxon>Actinomycetota</taxon>
        <taxon>Actinomycetes</taxon>
        <taxon>Propionibacteriales</taxon>
        <taxon>Nocardioidaceae</taxon>
        <taxon>Tenggerimyces</taxon>
    </lineage>
</organism>
<dbReference type="EMBL" id="JBHRZH010000020">
    <property type="protein sequence ID" value="MFC3763666.1"/>
    <property type="molecule type" value="Genomic_DNA"/>
</dbReference>
<dbReference type="Proteomes" id="UP001595699">
    <property type="component" value="Unassembled WGS sequence"/>
</dbReference>
<proteinExistence type="inferred from homology"/>
<reference evidence="9" key="1">
    <citation type="journal article" date="2019" name="Int. J. Syst. Evol. Microbiol.">
        <title>The Global Catalogue of Microorganisms (GCM) 10K type strain sequencing project: providing services to taxonomists for standard genome sequencing and annotation.</title>
        <authorList>
            <consortium name="The Broad Institute Genomics Platform"/>
            <consortium name="The Broad Institute Genome Sequencing Center for Infectious Disease"/>
            <person name="Wu L."/>
            <person name="Ma J."/>
        </authorList>
    </citation>
    <scope>NUCLEOTIDE SEQUENCE [LARGE SCALE GENOMIC DNA]</scope>
    <source>
        <strain evidence="9">CGMCC 4.7241</strain>
    </source>
</reference>
<feature type="domain" description="RNA polymerase sigma-70 region 2" evidence="6">
    <location>
        <begin position="11"/>
        <end position="78"/>
    </location>
</feature>
<dbReference type="PANTHER" id="PTHR43133:SF50">
    <property type="entry name" value="ECF RNA POLYMERASE SIGMA FACTOR SIGM"/>
    <property type="match status" value="1"/>
</dbReference>
<evidence type="ECO:0000259" key="6">
    <source>
        <dbReference type="Pfam" id="PF04542"/>
    </source>
</evidence>
<comment type="caution">
    <text evidence="8">The sequence shown here is derived from an EMBL/GenBank/DDBJ whole genome shotgun (WGS) entry which is preliminary data.</text>
</comment>
<accession>A0ABV7YEK3</accession>
<evidence type="ECO:0000256" key="3">
    <source>
        <dbReference type="ARBA" id="ARBA00023082"/>
    </source>
</evidence>
<dbReference type="InterPro" id="IPR036388">
    <property type="entry name" value="WH-like_DNA-bd_sf"/>
</dbReference>
<dbReference type="Gene3D" id="1.10.10.10">
    <property type="entry name" value="Winged helix-like DNA-binding domain superfamily/Winged helix DNA-binding domain"/>
    <property type="match status" value="1"/>
</dbReference>
<dbReference type="PANTHER" id="PTHR43133">
    <property type="entry name" value="RNA POLYMERASE ECF-TYPE SIGMA FACTO"/>
    <property type="match status" value="1"/>
</dbReference>
<dbReference type="RefSeq" id="WP_205118541.1">
    <property type="nucleotide sequence ID" value="NZ_JAFBCM010000001.1"/>
</dbReference>
<keyword evidence="9" id="KW-1185">Reference proteome</keyword>
<evidence type="ECO:0000256" key="5">
    <source>
        <dbReference type="ARBA" id="ARBA00023163"/>
    </source>
</evidence>
<name>A0ABV7YEK3_9ACTN</name>
<sequence length="172" mass="19431">MERYPGFREFVEARRGALSRTAFFLTGDTSAAEDLLQEALTKTVARWGNVTAGGYPEAYVKQVMLNEIRTRWRRRQRRLVVSVADVPDQPHDGDVSDAVDRTALARALRQLAPRQRAALYLRYYEDRSYADIARLLDCSVGTVKSQLHGALERLRVIAPELLADAELSEVLP</sequence>
<keyword evidence="4" id="KW-0238">DNA-binding</keyword>
<dbReference type="NCBIfam" id="TIGR02937">
    <property type="entry name" value="sigma70-ECF"/>
    <property type="match status" value="1"/>
</dbReference>
<gene>
    <name evidence="8" type="ORF">ACFOUW_22705</name>
</gene>
<dbReference type="Pfam" id="PF08281">
    <property type="entry name" value="Sigma70_r4_2"/>
    <property type="match status" value="1"/>
</dbReference>
<feature type="domain" description="RNA polymerase sigma factor 70 region 4 type 2" evidence="7">
    <location>
        <begin position="103"/>
        <end position="154"/>
    </location>
</feature>
<dbReference type="InterPro" id="IPR013325">
    <property type="entry name" value="RNA_pol_sigma_r2"/>
</dbReference>
<protein>
    <submittedName>
        <fullName evidence="8">SigE family RNA polymerase sigma factor</fullName>
    </submittedName>
</protein>
<dbReference type="InterPro" id="IPR013249">
    <property type="entry name" value="RNA_pol_sigma70_r4_t2"/>
</dbReference>
<keyword evidence="2" id="KW-0805">Transcription regulation</keyword>
<dbReference type="Gene3D" id="1.10.1740.10">
    <property type="match status" value="1"/>
</dbReference>
<evidence type="ECO:0000259" key="7">
    <source>
        <dbReference type="Pfam" id="PF08281"/>
    </source>
</evidence>
<keyword evidence="3" id="KW-0731">Sigma factor</keyword>
<evidence type="ECO:0000256" key="1">
    <source>
        <dbReference type="ARBA" id="ARBA00010641"/>
    </source>
</evidence>
<keyword evidence="5" id="KW-0804">Transcription</keyword>
<dbReference type="Pfam" id="PF04542">
    <property type="entry name" value="Sigma70_r2"/>
    <property type="match status" value="1"/>
</dbReference>
<evidence type="ECO:0000313" key="9">
    <source>
        <dbReference type="Proteomes" id="UP001595699"/>
    </source>
</evidence>
<dbReference type="SUPFAM" id="SSF88659">
    <property type="entry name" value="Sigma3 and sigma4 domains of RNA polymerase sigma factors"/>
    <property type="match status" value="1"/>
</dbReference>
<dbReference type="InterPro" id="IPR007627">
    <property type="entry name" value="RNA_pol_sigma70_r2"/>
</dbReference>
<dbReference type="InterPro" id="IPR014325">
    <property type="entry name" value="RNA_pol_sigma-E_actinobac"/>
</dbReference>
<comment type="similarity">
    <text evidence="1">Belongs to the sigma-70 factor family. ECF subfamily.</text>
</comment>
<dbReference type="CDD" id="cd06171">
    <property type="entry name" value="Sigma70_r4"/>
    <property type="match status" value="1"/>
</dbReference>
<dbReference type="InterPro" id="IPR039425">
    <property type="entry name" value="RNA_pol_sigma-70-like"/>
</dbReference>
<evidence type="ECO:0000256" key="4">
    <source>
        <dbReference type="ARBA" id="ARBA00023125"/>
    </source>
</evidence>
<dbReference type="InterPro" id="IPR014284">
    <property type="entry name" value="RNA_pol_sigma-70_dom"/>
</dbReference>
<evidence type="ECO:0000313" key="8">
    <source>
        <dbReference type="EMBL" id="MFC3763666.1"/>
    </source>
</evidence>
<dbReference type="InterPro" id="IPR013324">
    <property type="entry name" value="RNA_pol_sigma_r3/r4-like"/>
</dbReference>